<keyword evidence="1" id="KW-1133">Transmembrane helix</keyword>
<evidence type="ECO:0000313" key="3">
    <source>
        <dbReference type="Proteomes" id="UP000324222"/>
    </source>
</evidence>
<keyword evidence="1" id="KW-0812">Transmembrane</keyword>
<dbReference type="EMBL" id="VSRR010000253">
    <property type="protein sequence ID" value="MPC13026.1"/>
    <property type="molecule type" value="Genomic_DNA"/>
</dbReference>
<dbReference type="AlphaFoldDB" id="A0A5B7CXE4"/>
<keyword evidence="1" id="KW-0472">Membrane</keyword>
<organism evidence="2 3">
    <name type="scientific">Portunus trituberculatus</name>
    <name type="common">Swimming crab</name>
    <name type="synonym">Neptunus trituberculatus</name>
    <dbReference type="NCBI Taxonomy" id="210409"/>
    <lineage>
        <taxon>Eukaryota</taxon>
        <taxon>Metazoa</taxon>
        <taxon>Ecdysozoa</taxon>
        <taxon>Arthropoda</taxon>
        <taxon>Crustacea</taxon>
        <taxon>Multicrustacea</taxon>
        <taxon>Malacostraca</taxon>
        <taxon>Eumalacostraca</taxon>
        <taxon>Eucarida</taxon>
        <taxon>Decapoda</taxon>
        <taxon>Pleocyemata</taxon>
        <taxon>Brachyura</taxon>
        <taxon>Eubrachyura</taxon>
        <taxon>Portunoidea</taxon>
        <taxon>Portunidae</taxon>
        <taxon>Portuninae</taxon>
        <taxon>Portunus</taxon>
    </lineage>
</organism>
<evidence type="ECO:0000256" key="1">
    <source>
        <dbReference type="SAM" id="Phobius"/>
    </source>
</evidence>
<proteinExistence type="predicted"/>
<comment type="caution">
    <text evidence="2">The sequence shown here is derived from an EMBL/GenBank/DDBJ whole genome shotgun (WGS) entry which is preliminary data.</text>
</comment>
<name>A0A5B7CXE4_PORTR</name>
<evidence type="ECO:0000313" key="2">
    <source>
        <dbReference type="EMBL" id="MPC13026.1"/>
    </source>
</evidence>
<sequence>MQGLFIERNLKKLFRTPNNYHFSTKTYFHIYSAYYLVILYSFTNVCMVKKSEDCGH</sequence>
<protein>
    <submittedName>
        <fullName evidence="2">Uncharacterized protein</fullName>
    </submittedName>
</protein>
<gene>
    <name evidence="2" type="ORF">E2C01_005744</name>
</gene>
<feature type="transmembrane region" description="Helical" evidence="1">
    <location>
        <begin position="28"/>
        <end position="48"/>
    </location>
</feature>
<reference evidence="2 3" key="1">
    <citation type="submission" date="2019-05" db="EMBL/GenBank/DDBJ databases">
        <title>Another draft genome of Portunus trituberculatus and its Hox gene families provides insights of decapod evolution.</title>
        <authorList>
            <person name="Jeong J.-H."/>
            <person name="Song I."/>
            <person name="Kim S."/>
            <person name="Choi T."/>
            <person name="Kim D."/>
            <person name="Ryu S."/>
            <person name="Kim W."/>
        </authorList>
    </citation>
    <scope>NUCLEOTIDE SEQUENCE [LARGE SCALE GENOMIC DNA]</scope>
    <source>
        <tissue evidence="2">Muscle</tissue>
    </source>
</reference>
<accession>A0A5B7CXE4</accession>
<keyword evidence="3" id="KW-1185">Reference proteome</keyword>
<dbReference type="Proteomes" id="UP000324222">
    <property type="component" value="Unassembled WGS sequence"/>
</dbReference>